<gene>
    <name evidence="4" type="ORF">GCM10010492_06640</name>
</gene>
<dbReference type="CDD" id="cd02440">
    <property type="entry name" value="AdoMet_MTases"/>
    <property type="match status" value="1"/>
</dbReference>
<organism evidence="4 5">
    <name type="scientific">Saccharothrix mutabilis subsp. mutabilis</name>
    <dbReference type="NCBI Taxonomy" id="66855"/>
    <lineage>
        <taxon>Bacteria</taxon>
        <taxon>Bacillati</taxon>
        <taxon>Actinomycetota</taxon>
        <taxon>Actinomycetes</taxon>
        <taxon>Pseudonocardiales</taxon>
        <taxon>Pseudonocardiaceae</taxon>
        <taxon>Saccharothrix</taxon>
    </lineage>
</organism>
<evidence type="ECO:0000259" key="3">
    <source>
        <dbReference type="Pfam" id="PF13649"/>
    </source>
</evidence>
<sequence>MTTLDPVTAAALRRGWDAQQQPFLPWREEAFDVLAARAHGRVLDLAGGTGSIAARLTGVEPADVTPAGVVSAGVTLLDFDPVLLEIARVALGVAVVRADLSGPGWADGLPRFDSVVAGTALHHFGPERLRALYAEIREVLAPGGVFANADRMPEPAAPAATAAPAAAAPAAAAPAAAAPAAAAPAAAAPAAAAPASGGSAAMEAWRSWWREALAQPALADAAADRADGESADFYPPAAWHVDALNSAGFAHVEVVWRRGDSAVVVAHRDPLI</sequence>
<dbReference type="Gene3D" id="3.40.50.150">
    <property type="entry name" value="Vaccinia Virus protein VP39"/>
    <property type="match status" value="1"/>
</dbReference>
<dbReference type="Proteomes" id="UP001500416">
    <property type="component" value="Unassembled WGS sequence"/>
</dbReference>
<keyword evidence="5" id="KW-1185">Reference proteome</keyword>
<dbReference type="SUPFAM" id="SSF53335">
    <property type="entry name" value="S-adenosyl-L-methionine-dependent methyltransferases"/>
    <property type="match status" value="1"/>
</dbReference>
<evidence type="ECO:0000313" key="4">
    <source>
        <dbReference type="EMBL" id="GAA0211493.1"/>
    </source>
</evidence>
<evidence type="ECO:0000256" key="1">
    <source>
        <dbReference type="ARBA" id="ARBA00022980"/>
    </source>
</evidence>
<protein>
    <submittedName>
        <fullName evidence="4">Class I SAM-dependent methyltransferase</fullName>
    </submittedName>
</protein>
<dbReference type="GO" id="GO:0032259">
    <property type="term" value="P:methylation"/>
    <property type="evidence" value="ECO:0007669"/>
    <property type="project" value="UniProtKB-KW"/>
</dbReference>
<evidence type="ECO:0000313" key="5">
    <source>
        <dbReference type="Proteomes" id="UP001500416"/>
    </source>
</evidence>
<dbReference type="RefSeq" id="WP_343932069.1">
    <property type="nucleotide sequence ID" value="NZ_BAAABU010000001.1"/>
</dbReference>
<dbReference type="Pfam" id="PF13649">
    <property type="entry name" value="Methyltransf_25"/>
    <property type="match status" value="1"/>
</dbReference>
<keyword evidence="2" id="KW-0687">Ribonucleoprotein</keyword>
<comment type="caution">
    <text evidence="4">The sequence shown here is derived from an EMBL/GenBank/DDBJ whole genome shotgun (WGS) entry which is preliminary data.</text>
</comment>
<evidence type="ECO:0000256" key="2">
    <source>
        <dbReference type="ARBA" id="ARBA00023274"/>
    </source>
</evidence>
<feature type="domain" description="Methyltransferase" evidence="3">
    <location>
        <begin position="42"/>
        <end position="144"/>
    </location>
</feature>
<proteinExistence type="predicted"/>
<dbReference type="InterPro" id="IPR001859">
    <property type="entry name" value="Ribosomal_P1/P2_euk"/>
</dbReference>
<dbReference type="EMBL" id="BAAABU010000001">
    <property type="protein sequence ID" value="GAA0211493.1"/>
    <property type="molecule type" value="Genomic_DNA"/>
</dbReference>
<keyword evidence="4" id="KW-0489">Methyltransferase</keyword>
<reference evidence="5" key="1">
    <citation type="journal article" date="2019" name="Int. J. Syst. Evol. Microbiol.">
        <title>The Global Catalogue of Microorganisms (GCM) 10K type strain sequencing project: providing services to taxonomists for standard genome sequencing and annotation.</title>
        <authorList>
            <consortium name="The Broad Institute Genomics Platform"/>
            <consortium name="The Broad Institute Genome Sequencing Center for Infectious Disease"/>
            <person name="Wu L."/>
            <person name="Ma J."/>
        </authorList>
    </citation>
    <scope>NUCLEOTIDE SEQUENCE [LARGE SCALE GENOMIC DNA]</scope>
    <source>
        <strain evidence="5">JCM 3380</strain>
    </source>
</reference>
<dbReference type="PRINTS" id="PR00456">
    <property type="entry name" value="RIBOSOMALP2"/>
</dbReference>
<keyword evidence="1" id="KW-0689">Ribosomal protein</keyword>
<keyword evidence="4" id="KW-0808">Transferase</keyword>
<dbReference type="GO" id="GO:0008168">
    <property type="term" value="F:methyltransferase activity"/>
    <property type="evidence" value="ECO:0007669"/>
    <property type="project" value="UniProtKB-KW"/>
</dbReference>
<dbReference type="InterPro" id="IPR041698">
    <property type="entry name" value="Methyltransf_25"/>
</dbReference>
<accession>A0ABP3CNW7</accession>
<dbReference type="InterPro" id="IPR029063">
    <property type="entry name" value="SAM-dependent_MTases_sf"/>
</dbReference>
<name>A0ABP3CNW7_9PSEU</name>